<accession>A0AB37WG09</accession>
<feature type="region of interest" description="Disordered" evidence="1">
    <location>
        <begin position="234"/>
        <end position="328"/>
    </location>
</feature>
<feature type="compositionally biased region" description="Polar residues" evidence="1">
    <location>
        <begin position="238"/>
        <end position="252"/>
    </location>
</feature>
<sequence length="442" mass="48510">MNLSLANATPSEHQKRCIERMLQTKKFNIVQNLLAWKIHFAFPDALPYVDITNSNESLASGLDVFAPFRLYSTFNNDHRDCLASLADVPFHTVERWIRESETYSARLQAASHDVNVHGFPGANHHPATERSDFAGPFDPYAYRQPATTLQPPNKVKVEKGYFKQDCLVCAKGFDPKSQKQLRTHLKMDKHTKEYKLDSTSDGSHDRYCCCSTIFVGKDSWADHIVECHCRSSDVLGSRPTSRTHSAASLQGVSTPESSLYTNSSSSSRRKAYSKPSIIHNGGGQIYDPNTSSSGRYAGGSSYQGTPGSGVTRNTSFSSTGSRRYSGVSDLYEGSPNAAKMSGFFESAPAPTSQPRIHLEPPYLPQTVASAISPNEQLPYAKDPSGNYLFDGSGNSLHRTFNGFLVCYGRTGLIRLVDGQPVFAYPDPGSGNIIAYHYGVDVG</sequence>
<dbReference type="Proteomes" id="UP000292340">
    <property type="component" value="Unassembled WGS sequence"/>
</dbReference>
<evidence type="ECO:0000313" key="2">
    <source>
        <dbReference type="EMBL" id="RYN26199.1"/>
    </source>
</evidence>
<dbReference type="AlphaFoldDB" id="A0AB37WG09"/>
<dbReference type="EMBL" id="PDXB01000017">
    <property type="protein sequence ID" value="RYN26199.1"/>
    <property type="molecule type" value="Genomic_DNA"/>
</dbReference>
<comment type="caution">
    <text evidence="2">The sequence shown here is derived from an EMBL/GenBank/DDBJ whole genome shotgun (WGS) entry which is preliminary data.</text>
</comment>
<reference evidence="2" key="1">
    <citation type="submission" date="2017-10" db="EMBL/GenBank/DDBJ databases">
        <authorList>
            <person name="Armitage A.D."/>
            <person name="Barbara D.J."/>
            <person name="Woodhall J.W."/>
            <person name="Sreenivasaprasad S."/>
            <person name="Lane C.R."/>
            <person name="Clarkson J.P."/>
            <person name="Harrison R.J."/>
        </authorList>
    </citation>
    <scope>NUCLEOTIDE SEQUENCE</scope>
    <source>
        <strain evidence="2">FERA 1164</strain>
    </source>
</reference>
<evidence type="ECO:0008006" key="4">
    <source>
        <dbReference type="Google" id="ProtNLM"/>
    </source>
</evidence>
<proteinExistence type="predicted"/>
<feature type="compositionally biased region" description="Polar residues" evidence="1">
    <location>
        <begin position="308"/>
        <end position="322"/>
    </location>
</feature>
<evidence type="ECO:0000256" key="1">
    <source>
        <dbReference type="SAM" id="MobiDB-lite"/>
    </source>
</evidence>
<feature type="compositionally biased region" description="Low complexity" evidence="1">
    <location>
        <begin position="253"/>
        <end position="266"/>
    </location>
</feature>
<evidence type="ECO:0000313" key="3">
    <source>
        <dbReference type="Proteomes" id="UP000292340"/>
    </source>
</evidence>
<name>A0AB37WG09_9PLEO</name>
<gene>
    <name evidence="2" type="ORF">AA0115_g7201</name>
</gene>
<feature type="compositionally biased region" description="Low complexity" evidence="1">
    <location>
        <begin position="291"/>
        <end position="304"/>
    </location>
</feature>
<protein>
    <recommendedName>
        <fullName evidence="4">C2H2-type domain-containing protein</fullName>
    </recommendedName>
</protein>
<organism evidence="2 3">
    <name type="scientific">Alternaria tenuissima</name>
    <dbReference type="NCBI Taxonomy" id="119927"/>
    <lineage>
        <taxon>Eukaryota</taxon>
        <taxon>Fungi</taxon>
        <taxon>Dikarya</taxon>
        <taxon>Ascomycota</taxon>
        <taxon>Pezizomycotina</taxon>
        <taxon>Dothideomycetes</taxon>
        <taxon>Pleosporomycetidae</taxon>
        <taxon>Pleosporales</taxon>
        <taxon>Pleosporineae</taxon>
        <taxon>Pleosporaceae</taxon>
        <taxon>Alternaria</taxon>
        <taxon>Alternaria sect. Alternaria</taxon>
        <taxon>Alternaria alternata complex</taxon>
    </lineage>
</organism>
<reference evidence="2" key="2">
    <citation type="journal article" date="2019" name="bioRxiv">
        <title>Genomics, evolutionary history and diagnostics of the Alternaria alternata species group including apple and Asian pear pathotypes.</title>
        <authorList>
            <person name="Armitage A.D."/>
            <person name="Cockerton H.M."/>
            <person name="Sreenivasaprasad S."/>
            <person name="Woodhall J.W."/>
            <person name="Lane C.R."/>
            <person name="Harrison R.J."/>
            <person name="Clarkson J.P."/>
        </authorList>
    </citation>
    <scope>NUCLEOTIDE SEQUENCE</scope>
    <source>
        <strain evidence="2">FERA 1164</strain>
    </source>
</reference>